<gene>
    <name evidence="2" type="ORF">FHR27_000409</name>
</gene>
<feature type="compositionally biased region" description="Basic and acidic residues" evidence="1">
    <location>
        <begin position="357"/>
        <end position="375"/>
    </location>
</feature>
<dbReference type="Pfam" id="PF13332">
    <property type="entry name" value="Fil_haemagg_2"/>
    <property type="match status" value="2"/>
</dbReference>
<feature type="region of interest" description="Disordered" evidence="1">
    <location>
        <begin position="353"/>
        <end position="377"/>
    </location>
</feature>
<evidence type="ECO:0000313" key="2">
    <source>
        <dbReference type="EMBL" id="NYH71799.1"/>
    </source>
</evidence>
<comment type="caution">
    <text evidence="2">The sequence shown here is derived from an EMBL/GenBank/DDBJ whole genome shotgun (WGS) entry which is preliminary data.</text>
</comment>
<proteinExistence type="predicted"/>
<organism evidence="2 3">
    <name type="scientific">Phytopseudomonas flavescens</name>
    <dbReference type="NCBI Taxonomy" id="29435"/>
    <lineage>
        <taxon>Bacteria</taxon>
        <taxon>Pseudomonadati</taxon>
        <taxon>Pseudomonadota</taxon>
        <taxon>Gammaproteobacteria</taxon>
        <taxon>Pseudomonadales</taxon>
        <taxon>Pseudomonadaceae</taxon>
        <taxon>Phytopseudomonas</taxon>
    </lineage>
</organism>
<protein>
    <submittedName>
        <fullName evidence="2">Filamentous hemagglutinin</fullName>
    </submittedName>
</protein>
<dbReference type="GO" id="GO:0003824">
    <property type="term" value="F:catalytic activity"/>
    <property type="evidence" value="ECO:0007669"/>
    <property type="project" value="UniProtKB-ARBA"/>
</dbReference>
<feature type="region of interest" description="Disordered" evidence="1">
    <location>
        <begin position="673"/>
        <end position="726"/>
    </location>
</feature>
<name>A0A7Y9XKV3_9GAMM</name>
<feature type="compositionally biased region" description="Polar residues" evidence="1">
    <location>
        <begin position="684"/>
        <end position="698"/>
    </location>
</feature>
<evidence type="ECO:0000313" key="3">
    <source>
        <dbReference type="Proteomes" id="UP000578688"/>
    </source>
</evidence>
<keyword evidence="3" id="KW-1185">Reference proteome</keyword>
<accession>A0A7Y9XKV3</accession>
<dbReference type="AlphaFoldDB" id="A0A7Y9XKV3"/>
<reference evidence="2 3" key="1">
    <citation type="submission" date="2020-07" db="EMBL/GenBank/DDBJ databases">
        <title>Genomic analyses of the natural microbiome of Caenorhabditis elegans.</title>
        <authorList>
            <person name="Samuel B."/>
        </authorList>
    </citation>
    <scope>NUCLEOTIDE SEQUENCE [LARGE SCALE GENOMIC DNA]</scope>
    <source>
        <strain evidence="2 3">BIGb0408</strain>
    </source>
</reference>
<dbReference type="InterPro" id="IPR025157">
    <property type="entry name" value="Hemagglutinin_rpt"/>
</dbReference>
<dbReference type="Proteomes" id="UP000578688">
    <property type="component" value="Unassembled WGS sequence"/>
</dbReference>
<sequence length="820" mass="86625">MDSVSQFLAGPTFDAHFGSTSQRQSVSQTVVGNRASTLEAGNDVQVRGAQFHSGRDINVSGRDIVLDVARGEQRYDSQQSQGKGGIVGGTSGGFKVGIGGSRGVAGEEGSQGTSSGAVLNAERDVNLNARNDLNLIGTQVQAGRDIDLKAGNDLNIGSAQNASDSESSRRSGGGEIGFTFGSEGVGVYVSVNVGKGDLEREGQRQQEAYLYAGDRLNFTSGRDTAISGSQLSGDEVTGRVGRDLTVTSLPDTGKVKGREFDVSATATFGPGAGFSASVGYGQTRGSTEWVENQTRIVARDRLDIRTEEHTQLDGAVLASNTGNLKLDTGTLGFSDIAGHDKEHSYYLNVGGSYGKNGAKDTQQDKSQEGKGEKGKTGWSVEGYEYEKDRQQIVRATVGEGEIVVRGDVQTGQDSTEGLNRDVSKAYEITRDDEESTDLYVTKSSVEAVANPIQTFERWVKAAENYGDSSEEALSGLAKVFIAAGVVANGKGLSDVQQAVVKHEVLRVLGHRNSEKRLATARHFVNQIPGQATEAQREVIAGHVADIAARDPEAAFWFVYRLNVFAQGNPGQSNYAAVGVAVLGGLAIYLSMAASNPASMNNMEQLANNVMESVTQAGVAAKDKVVVSTQIWWLVAGTAVAFPIHQLDPKYGVLVNPGADSSGLENASSGGYNAGGSVVTVPHTGGSQLDTQRGDTSYKTPEHQLNPGNMYSGNGAKEAGSSATKLSQGEQKAVARIDNIIKNFKDHDIEGTLKDMAGDPVPRKNGSGYYDHLNEMQERIRGLTNHAETLKNVSNPEAQAARQAALDTLKRISDSLNGAGI</sequence>
<evidence type="ECO:0000256" key="1">
    <source>
        <dbReference type="SAM" id="MobiDB-lite"/>
    </source>
</evidence>
<dbReference type="EMBL" id="JACBYV010000001">
    <property type="protein sequence ID" value="NYH71799.1"/>
    <property type="molecule type" value="Genomic_DNA"/>
</dbReference>
<dbReference type="CDD" id="cd20700">
    <property type="entry name" value="CdiA-CT_Ec_tRNase"/>
    <property type="match status" value="1"/>
</dbReference>